<evidence type="ECO:0000256" key="1">
    <source>
        <dbReference type="SAM" id="Phobius"/>
    </source>
</evidence>
<reference evidence="2" key="1">
    <citation type="submission" date="2022-03" db="EMBL/GenBank/DDBJ databases">
        <title>Identification of a novel bacterium isolated from mangrove sediments.</title>
        <authorList>
            <person name="Pan X."/>
        </authorList>
    </citation>
    <scope>NUCLEOTIDE SEQUENCE</scope>
    <source>
        <strain evidence="2">B1949</strain>
    </source>
</reference>
<gene>
    <name evidence="2" type="ORF">MTR62_03070</name>
</gene>
<keyword evidence="1" id="KW-0812">Transmembrane</keyword>
<keyword evidence="3" id="KW-1185">Reference proteome</keyword>
<accession>A0ABT0B9J2</accession>
<organism evidence="2 3">
    <name type="scientific">Novosphingobium organovorum</name>
    <dbReference type="NCBI Taxonomy" id="2930092"/>
    <lineage>
        <taxon>Bacteria</taxon>
        <taxon>Pseudomonadati</taxon>
        <taxon>Pseudomonadota</taxon>
        <taxon>Alphaproteobacteria</taxon>
        <taxon>Sphingomonadales</taxon>
        <taxon>Sphingomonadaceae</taxon>
        <taxon>Novosphingobium</taxon>
    </lineage>
</organism>
<evidence type="ECO:0000313" key="2">
    <source>
        <dbReference type="EMBL" id="MCJ2181693.1"/>
    </source>
</evidence>
<protein>
    <submittedName>
        <fullName evidence="2">Uncharacterized protein</fullName>
    </submittedName>
</protein>
<sequence>MAFIKALFPGFILTWLVAGVLGSQGVRGGILQLHEATIDTHPFFWSWPLFLLGTGLAWAMFALTSER</sequence>
<evidence type="ECO:0000313" key="3">
    <source>
        <dbReference type="Proteomes" id="UP001162881"/>
    </source>
</evidence>
<keyword evidence="1" id="KW-0472">Membrane</keyword>
<proteinExistence type="predicted"/>
<dbReference type="EMBL" id="JALHLF010000006">
    <property type="protein sequence ID" value="MCJ2181693.1"/>
    <property type="molecule type" value="Genomic_DNA"/>
</dbReference>
<dbReference type="Proteomes" id="UP001162881">
    <property type="component" value="Unassembled WGS sequence"/>
</dbReference>
<feature type="transmembrane region" description="Helical" evidence="1">
    <location>
        <begin position="44"/>
        <end position="63"/>
    </location>
</feature>
<keyword evidence="1" id="KW-1133">Transmembrane helix</keyword>
<comment type="caution">
    <text evidence="2">The sequence shown here is derived from an EMBL/GenBank/DDBJ whole genome shotgun (WGS) entry which is preliminary data.</text>
</comment>
<dbReference type="RefSeq" id="WP_244016834.1">
    <property type="nucleotide sequence ID" value="NZ_JALHLF010000006.1"/>
</dbReference>
<name>A0ABT0B9J2_9SPHN</name>